<gene>
    <name evidence="4" type="ORF">ACFPQ6_01895</name>
</gene>
<reference evidence="5" key="1">
    <citation type="journal article" date="2019" name="Int. J. Syst. Evol. Microbiol.">
        <title>The Global Catalogue of Microorganisms (GCM) 10K type strain sequencing project: providing services to taxonomists for standard genome sequencing and annotation.</title>
        <authorList>
            <consortium name="The Broad Institute Genomics Platform"/>
            <consortium name="The Broad Institute Genome Sequencing Center for Infectious Disease"/>
            <person name="Wu L."/>
            <person name="Ma J."/>
        </authorList>
    </citation>
    <scope>NUCLEOTIDE SEQUENCE [LARGE SCALE GENOMIC DNA]</scope>
    <source>
        <strain evidence="5">CGMCC 1.15053</strain>
    </source>
</reference>
<keyword evidence="5" id="KW-1185">Reference proteome</keyword>
<evidence type="ECO:0000256" key="1">
    <source>
        <dbReference type="SAM" id="MobiDB-lite"/>
    </source>
</evidence>
<dbReference type="PROSITE" id="PS51257">
    <property type="entry name" value="PROKAR_LIPOPROTEIN"/>
    <property type="match status" value="1"/>
</dbReference>
<dbReference type="InterPro" id="IPR014044">
    <property type="entry name" value="CAP_dom"/>
</dbReference>
<comment type="caution">
    <text evidence="4">The sequence shown here is derived from an EMBL/GenBank/DDBJ whole genome shotgun (WGS) entry which is preliminary data.</text>
</comment>
<feature type="chain" id="PRO_5046399834" evidence="2">
    <location>
        <begin position="24"/>
        <end position="187"/>
    </location>
</feature>
<feature type="compositionally biased region" description="Polar residues" evidence="1">
    <location>
        <begin position="28"/>
        <end position="50"/>
    </location>
</feature>
<dbReference type="SUPFAM" id="SSF55797">
    <property type="entry name" value="PR-1-like"/>
    <property type="match status" value="1"/>
</dbReference>
<protein>
    <submittedName>
        <fullName evidence="4">CAP domain-containing protein</fullName>
    </submittedName>
</protein>
<feature type="signal peptide" evidence="2">
    <location>
        <begin position="1"/>
        <end position="23"/>
    </location>
</feature>
<evidence type="ECO:0000259" key="3">
    <source>
        <dbReference type="Pfam" id="PF00188"/>
    </source>
</evidence>
<dbReference type="PANTHER" id="PTHR31157">
    <property type="entry name" value="SCP DOMAIN-CONTAINING PROTEIN"/>
    <property type="match status" value="1"/>
</dbReference>
<evidence type="ECO:0000313" key="5">
    <source>
        <dbReference type="Proteomes" id="UP001595979"/>
    </source>
</evidence>
<evidence type="ECO:0000313" key="4">
    <source>
        <dbReference type="EMBL" id="MFC5847050.1"/>
    </source>
</evidence>
<dbReference type="CDD" id="cd05379">
    <property type="entry name" value="CAP_bacterial"/>
    <property type="match status" value="1"/>
</dbReference>
<sequence>MTCRPLPLLLFPLLLAACGSGPAVESAKITQPAPTGTGASSRDPGDQTQSAAEAQLLRELNAARAVGRTCGDRFMPAVGAVTWNGSLAKSARAYAQDMATRAFFAHTDPDGRQPQQRAEAAGYVGWTAIGENIIGGYDLGEMTAGWLASPGHCEALMSADYKEVGVAFLNRPGSPYVTYGVQEFGAR</sequence>
<dbReference type="InterPro" id="IPR035940">
    <property type="entry name" value="CAP_sf"/>
</dbReference>
<feature type="domain" description="SCP" evidence="3">
    <location>
        <begin position="78"/>
        <end position="184"/>
    </location>
</feature>
<dbReference type="Pfam" id="PF00188">
    <property type="entry name" value="CAP"/>
    <property type="match status" value="1"/>
</dbReference>
<evidence type="ECO:0000256" key="2">
    <source>
        <dbReference type="SAM" id="SignalP"/>
    </source>
</evidence>
<dbReference type="PANTHER" id="PTHR31157:SF1">
    <property type="entry name" value="SCP DOMAIN-CONTAINING PROTEIN"/>
    <property type="match status" value="1"/>
</dbReference>
<accession>A0ABW1DFP8</accession>
<dbReference type="Proteomes" id="UP001595979">
    <property type="component" value="Unassembled WGS sequence"/>
</dbReference>
<feature type="region of interest" description="Disordered" evidence="1">
    <location>
        <begin position="26"/>
        <end position="50"/>
    </location>
</feature>
<dbReference type="RefSeq" id="WP_380045833.1">
    <property type="nucleotide sequence ID" value="NZ_JBHSOH010000003.1"/>
</dbReference>
<name>A0ABW1DFP8_9DEIO</name>
<proteinExistence type="predicted"/>
<organism evidence="4 5">
    <name type="scientific">Deinococcus petrolearius</name>
    <dbReference type="NCBI Taxonomy" id="1751295"/>
    <lineage>
        <taxon>Bacteria</taxon>
        <taxon>Thermotogati</taxon>
        <taxon>Deinococcota</taxon>
        <taxon>Deinococci</taxon>
        <taxon>Deinococcales</taxon>
        <taxon>Deinococcaceae</taxon>
        <taxon>Deinococcus</taxon>
    </lineage>
</organism>
<dbReference type="EMBL" id="JBHSOH010000003">
    <property type="protein sequence ID" value="MFC5847050.1"/>
    <property type="molecule type" value="Genomic_DNA"/>
</dbReference>
<keyword evidence="2" id="KW-0732">Signal</keyword>
<dbReference type="Gene3D" id="3.40.33.10">
    <property type="entry name" value="CAP"/>
    <property type="match status" value="1"/>
</dbReference>